<dbReference type="EMBL" id="CP043043">
    <property type="protein sequence ID" value="QEH97071.1"/>
    <property type="molecule type" value="Genomic_DNA"/>
</dbReference>
<organism evidence="1 2">
    <name type="scientific">Gluconobacter thailandicus</name>
    <dbReference type="NCBI Taxonomy" id="257438"/>
    <lineage>
        <taxon>Bacteria</taxon>
        <taxon>Pseudomonadati</taxon>
        <taxon>Pseudomonadota</taxon>
        <taxon>Alphaproteobacteria</taxon>
        <taxon>Acetobacterales</taxon>
        <taxon>Acetobacteraceae</taxon>
        <taxon>Gluconobacter</taxon>
    </lineage>
</organism>
<dbReference type="KEGG" id="gti:FXF46_13060"/>
<sequence length="83" mass="9267">MAQNISVGRTALMAENLICWDIATGIWDAMFSPASAGAAVWLACQSQREKLFKTLPFCRMDFFRRQTQTELLGHVDKGSIRSA</sequence>
<reference evidence="1 2" key="1">
    <citation type="submission" date="2019-08" db="EMBL/GenBank/DDBJ databases">
        <title>Gluconobacter frateurii HD924 genome.</title>
        <authorList>
            <person name="Liu Y."/>
            <person name="Zhang P."/>
        </authorList>
    </citation>
    <scope>NUCLEOTIDE SEQUENCE [LARGE SCALE GENOMIC DNA]</scope>
    <source>
        <strain evidence="1 2">HD924</strain>
    </source>
</reference>
<gene>
    <name evidence="1" type="ORF">FXF46_13060</name>
</gene>
<dbReference type="AlphaFoldDB" id="A0AAP9ESP6"/>
<name>A0AAP9ESP6_GLUTH</name>
<evidence type="ECO:0000313" key="1">
    <source>
        <dbReference type="EMBL" id="QEH97071.1"/>
    </source>
</evidence>
<evidence type="ECO:0000313" key="2">
    <source>
        <dbReference type="Proteomes" id="UP000323560"/>
    </source>
</evidence>
<protein>
    <submittedName>
        <fullName evidence="1">Uncharacterized protein</fullName>
    </submittedName>
</protein>
<proteinExistence type="predicted"/>
<accession>A0AAP9ESP6</accession>
<dbReference type="Proteomes" id="UP000323560">
    <property type="component" value="Chromosome"/>
</dbReference>